<dbReference type="OrthoDB" id="9775346at2"/>
<protein>
    <submittedName>
        <fullName evidence="1">DNA alkylation repair enzyme</fullName>
    </submittedName>
</protein>
<evidence type="ECO:0000313" key="2">
    <source>
        <dbReference type="Proteomes" id="UP000184514"/>
    </source>
</evidence>
<dbReference type="InterPro" id="IPR016024">
    <property type="entry name" value="ARM-type_fold"/>
</dbReference>
<sequence>MTLDDAMAALRERIEPGRAEDMAKYHKASREYLGISNPDLNELTKEWRVECDVDTRVRLASELWETDIFEARLAASKLLTQARLRPDDTAWELIKSWAPDFDSWAIADHVCMAGQKRLIADPSRLDEIEAWTTSDHMWTRRAALVITLPWTKQNNPKPAELEARDRILGWAASYVSDPQWFIQKSISWWLRDLSKHDAPRVRAFLAEHGDAMKPFARKDAARKLPALES</sequence>
<dbReference type="PANTHER" id="PTHR34070">
    <property type="entry name" value="ARMADILLO-TYPE FOLD"/>
    <property type="match status" value="1"/>
</dbReference>
<dbReference type="Gene3D" id="1.25.10.90">
    <property type="match status" value="1"/>
</dbReference>
<accession>A0A1L9NTG6</accession>
<dbReference type="Proteomes" id="UP000184514">
    <property type="component" value="Unassembled WGS sequence"/>
</dbReference>
<evidence type="ECO:0000313" key="1">
    <source>
        <dbReference type="EMBL" id="OJI92547.1"/>
    </source>
</evidence>
<dbReference type="InterPro" id="IPR014825">
    <property type="entry name" value="DNA_alkylation"/>
</dbReference>
<dbReference type="Pfam" id="PF08713">
    <property type="entry name" value="DNA_alkylation"/>
    <property type="match status" value="1"/>
</dbReference>
<comment type="caution">
    <text evidence="1">The sequence shown here is derived from an EMBL/GenBank/DDBJ whole genome shotgun (WGS) entry which is preliminary data.</text>
</comment>
<dbReference type="STRING" id="696762.PFRI_32290"/>
<dbReference type="EMBL" id="MLCB01000176">
    <property type="protein sequence ID" value="OJI92547.1"/>
    <property type="molecule type" value="Genomic_DNA"/>
</dbReference>
<gene>
    <name evidence="1" type="ORF">PFRI_32290</name>
</gene>
<dbReference type="PANTHER" id="PTHR34070:SF1">
    <property type="entry name" value="DNA ALKYLATION REPAIR PROTEIN"/>
    <property type="match status" value="1"/>
</dbReference>
<reference evidence="1 2" key="1">
    <citation type="submission" date="2016-10" db="EMBL/GenBank/DDBJ databases">
        <title>Genome sequence of Planktotalea frisia SH6-1.</title>
        <authorList>
            <person name="Poehlein A."/>
            <person name="Bakenhus I."/>
            <person name="Voget S."/>
            <person name="Brinkhoff T."/>
            <person name="Simon M."/>
        </authorList>
    </citation>
    <scope>NUCLEOTIDE SEQUENCE [LARGE SCALE GENOMIC DNA]</scope>
    <source>
        <strain evidence="1 2">SH6-1</strain>
    </source>
</reference>
<dbReference type="AlphaFoldDB" id="A0A1L9NTG6"/>
<proteinExistence type="predicted"/>
<dbReference type="RefSeq" id="WP_072631740.1">
    <property type="nucleotide sequence ID" value="NZ_MLCB01000176.1"/>
</dbReference>
<dbReference type="CDD" id="cd06561">
    <property type="entry name" value="AlkD_like"/>
    <property type="match status" value="1"/>
</dbReference>
<dbReference type="SUPFAM" id="SSF48371">
    <property type="entry name" value="ARM repeat"/>
    <property type="match status" value="1"/>
</dbReference>
<organism evidence="1 2">
    <name type="scientific">Planktotalea frisia</name>
    <dbReference type="NCBI Taxonomy" id="696762"/>
    <lineage>
        <taxon>Bacteria</taxon>
        <taxon>Pseudomonadati</taxon>
        <taxon>Pseudomonadota</taxon>
        <taxon>Alphaproteobacteria</taxon>
        <taxon>Rhodobacterales</taxon>
        <taxon>Paracoccaceae</taxon>
        <taxon>Planktotalea</taxon>
    </lineage>
</organism>
<name>A0A1L9NTG6_9RHOB</name>
<keyword evidence="2" id="KW-1185">Reference proteome</keyword>